<dbReference type="EMBL" id="JABFUD020000002">
    <property type="protein sequence ID" value="KAI5082725.1"/>
    <property type="molecule type" value="Genomic_DNA"/>
</dbReference>
<proteinExistence type="predicted"/>
<dbReference type="AlphaFoldDB" id="A0A9D4VA59"/>
<evidence type="ECO:0000313" key="2">
    <source>
        <dbReference type="Proteomes" id="UP000886520"/>
    </source>
</evidence>
<protein>
    <submittedName>
        <fullName evidence="1">Uncharacterized protein</fullName>
    </submittedName>
</protein>
<sequence length="133" mass="15354">MTPGAYSLEQHVADTGNEVFASVKGAVCHKKQLAAEWQDRVIEQKQFKIKEEFFNLRVKGLNDTMGLFKKLQEFLARNIIKQKGYNLWDFFFNVLAHPGCVHQETRQHPLIGCIKASCTRQHDVQRSFTLAIF</sequence>
<keyword evidence="2" id="KW-1185">Reference proteome</keyword>
<evidence type="ECO:0000313" key="1">
    <source>
        <dbReference type="EMBL" id="KAI5082725.1"/>
    </source>
</evidence>
<reference evidence="1" key="1">
    <citation type="submission" date="2021-01" db="EMBL/GenBank/DDBJ databases">
        <title>Adiantum capillus-veneris genome.</title>
        <authorList>
            <person name="Fang Y."/>
            <person name="Liao Q."/>
        </authorList>
    </citation>
    <scope>NUCLEOTIDE SEQUENCE</scope>
    <source>
        <strain evidence="1">H3</strain>
        <tissue evidence="1">Leaf</tissue>
    </source>
</reference>
<name>A0A9D4VA59_ADICA</name>
<organism evidence="1 2">
    <name type="scientific">Adiantum capillus-veneris</name>
    <name type="common">Maidenhair fern</name>
    <dbReference type="NCBI Taxonomy" id="13818"/>
    <lineage>
        <taxon>Eukaryota</taxon>
        <taxon>Viridiplantae</taxon>
        <taxon>Streptophyta</taxon>
        <taxon>Embryophyta</taxon>
        <taxon>Tracheophyta</taxon>
        <taxon>Polypodiopsida</taxon>
        <taxon>Polypodiidae</taxon>
        <taxon>Polypodiales</taxon>
        <taxon>Pteridineae</taxon>
        <taxon>Pteridaceae</taxon>
        <taxon>Vittarioideae</taxon>
        <taxon>Adiantum</taxon>
    </lineage>
</organism>
<comment type="caution">
    <text evidence="1">The sequence shown here is derived from an EMBL/GenBank/DDBJ whole genome shotgun (WGS) entry which is preliminary data.</text>
</comment>
<gene>
    <name evidence="1" type="ORF">GOP47_0002468</name>
</gene>
<accession>A0A9D4VA59</accession>
<dbReference type="Proteomes" id="UP000886520">
    <property type="component" value="Chromosome 3"/>
</dbReference>